<reference evidence="1 2" key="1">
    <citation type="submission" date="2017-09" db="EMBL/GenBank/DDBJ databases">
        <title>Large-scale bioinformatics analysis of Bacillus genomes uncovers conserved roles of natural products in bacterial physiology.</title>
        <authorList>
            <consortium name="Agbiome Team Llc"/>
            <person name="Bleich R.M."/>
            <person name="Grubbs K.J."/>
            <person name="Santa Maria K.C."/>
            <person name="Allen S.E."/>
            <person name="Farag S."/>
            <person name="Shank E.A."/>
            <person name="Bowers A."/>
        </authorList>
    </citation>
    <scope>NUCLEOTIDE SEQUENCE [LARGE SCALE GENOMIC DNA]</scope>
    <source>
        <strain evidence="1 2">AFS044295</strain>
    </source>
</reference>
<dbReference type="RefSeq" id="WP_098816207.1">
    <property type="nucleotide sequence ID" value="NZ_NUSP01000051.1"/>
</dbReference>
<sequence>MDKKTELMNIAQYPSEYLNAMGKTLEARLQETEIEDQKQEIIKEKGLKAIRDTGLSLLGSVGEVISTVLDWNEQVNEDLTEAKKMILLEQYLNKADDHEKSINMLKDFLVSPQGNTLFNKILRLVDDSPPDLELTKHLSATLKTIVENGNFEELFEQHKYALAQIEKLTPQALTIISDYRQWPPIKIDGLVVAEGPKITSDWSGAFTRAYCEFKGIRDEAKYKRVLHSIIALQSQGLIEAFRGSKADFCRVTHVGEDLLAYISL</sequence>
<evidence type="ECO:0008006" key="3">
    <source>
        <dbReference type="Google" id="ProtNLM"/>
    </source>
</evidence>
<accession>A0A2C4PTN3</accession>
<dbReference type="Proteomes" id="UP000223364">
    <property type="component" value="Unassembled WGS sequence"/>
</dbReference>
<organism evidence="1 2">
    <name type="scientific">Bacillus wiedmannii</name>
    <dbReference type="NCBI Taxonomy" id="1890302"/>
    <lineage>
        <taxon>Bacteria</taxon>
        <taxon>Bacillati</taxon>
        <taxon>Bacillota</taxon>
        <taxon>Bacilli</taxon>
        <taxon>Bacillales</taxon>
        <taxon>Bacillaceae</taxon>
        <taxon>Bacillus</taxon>
        <taxon>Bacillus cereus group</taxon>
    </lineage>
</organism>
<evidence type="ECO:0000313" key="2">
    <source>
        <dbReference type="Proteomes" id="UP000223364"/>
    </source>
</evidence>
<proteinExistence type="predicted"/>
<dbReference type="EMBL" id="NUSP01000051">
    <property type="protein sequence ID" value="PHD55630.1"/>
    <property type="molecule type" value="Genomic_DNA"/>
</dbReference>
<comment type="caution">
    <text evidence="1">The sequence shown here is derived from an EMBL/GenBank/DDBJ whole genome shotgun (WGS) entry which is preliminary data.</text>
</comment>
<gene>
    <name evidence="1" type="ORF">COF57_29610</name>
</gene>
<dbReference type="AlphaFoldDB" id="A0A2C4PTN3"/>
<evidence type="ECO:0000313" key="1">
    <source>
        <dbReference type="EMBL" id="PHD55630.1"/>
    </source>
</evidence>
<protein>
    <recommendedName>
        <fullName evidence="3">DUF4393 domain-containing protein</fullName>
    </recommendedName>
</protein>
<name>A0A2C4PTN3_9BACI</name>